<evidence type="ECO:0000313" key="2">
    <source>
        <dbReference type="EMBL" id="KXZ55852.1"/>
    </source>
</evidence>
<dbReference type="Proteomes" id="UP000075714">
    <property type="component" value="Unassembled WGS sequence"/>
</dbReference>
<dbReference type="EMBL" id="LSYV01000003">
    <property type="protein sequence ID" value="KXZ55852.1"/>
    <property type="molecule type" value="Genomic_DNA"/>
</dbReference>
<evidence type="ECO:0000259" key="1">
    <source>
        <dbReference type="Pfam" id="PF07707"/>
    </source>
</evidence>
<protein>
    <recommendedName>
        <fullName evidence="1">BACK domain-containing protein</fullName>
    </recommendedName>
</protein>
<accession>A0A150H1K6</accession>
<proteinExistence type="predicted"/>
<dbReference type="OrthoDB" id="538655at2759"/>
<evidence type="ECO:0000313" key="3">
    <source>
        <dbReference type="Proteomes" id="UP000075714"/>
    </source>
</evidence>
<keyword evidence="3" id="KW-1185">Reference proteome</keyword>
<reference evidence="3" key="1">
    <citation type="journal article" date="2016" name="Nat. Commun.">
        <title>The Gonium pectorale genome demonstrates co-option of cell cycle regulation during the evolution of multicellularity.</title>
        <authorList>
            <person name="Hanschen E.R."/>
            <person name="Marriage T.N."/>
            <person name="Ferris P.J."/>
            <person name="Hamaji T."/>
            <person name="Toyoda A."/>
            <person name="Fujiyama A."/>
            <person name="Neme R."/>
            <person name="Noguchi H."/>
            <person name="Minakuchi Y."/>
            <person name="Suzuki M."/>
            <person name="Kawai-Toyooka H."/>
            <person name="Smith D.R."/>
            <person name="Sparks H."/>
            <person name="Anderson J."/>
            <person name="Bakaric R."/>
            <person name="Luria V."/>
            <person name="Karger A."/>
            <person name="Kirschner M.W."/>
            <person name="Durand P.M."/>
            <person name="Michod R.E."/>
            <person name="Nozaki H."/>
            <person name="Olson B.J."/>
        </authorList>
    </citation>
    <scope>NUCLEOTIDE SEQUENCE [LARGE SCALE GENOMIC DNA]</scope>
    <source>
        <strain evidence="3">NIES-2863</strain>
    </source>
</reference>
<feature type="domain" description="BACK" evidence="1">
    <location>
        <begin position="71"/>
        <end position="135"/>
    </location>
</feature>
<dbReference type="InterPro" id="IPR011705">
    <property type="entry name" value="BACK"/>
</dbReference>
<dbReference type="Pfam" id="PF07707">
    <property type="entry name" value="BACK"/>
    <property type="match status" value="1"/>
</dbReference>
<comment type="caution">
    <text evidence="2">The sequence shown here is derived from an EMBL/GenBank/DDBJ whole genome shotgun (WGS) entry which is preliminary data.</text>
</comment>
<dbReference type="AlphaFoldDB" id="A0A150H1K6"/>
<organism evidence="2 3">
    <name type="scientific">Gonium pectorale</name>
    <name type="common">Green alga</name>
    <dbReference type="NCBI Taxonomy" id="33097"/>
    <lineage>
        <taxon>Eukaryota</taxon>
        <taxon>Viridiplantae</taxon>
        <taxon>Chlorophyta</taxon>
        <taxon>core chlorophytes</taxon>
        <taxon>Chlorophyceae</taxon>
        <taxon>CS clade</taxon>
        <taxon>Chlamydomonadales</taxon>
        <taxon>Volvocaceae</taxon>
        <taxon>Gonium</taxon>
    </lineage>
</organism>
<sequence>MAHTRATLPDSTNVDASKAFVDSVRSACRLQLLQHSGSAGTVGGVSVGDLLGWAFTGAPSVLSDPELKGQVLRLSAAALEAMLSSGQLYTDSEDNVLLLLAEWLQANPQTAPEDRERLCKQVRLCQLSDSYLMHILPLLDWFPLSAANWRHLVQYRMELEGPKRSRLALAASGAYDCSSPWYRGVPRPQSRWDRGKEHTWAIKREALVAAVTTGQLGSRVDVVFSKTRSAKLC</sequence>
<dbReference type="Gene3D" id="1.25.40.420">
    <property type="match status" value="1"/>
</dbReference>
<gene>
    <name evidence="2" type="ORF">GPECTOR_2g1403</name>
</gene>
<name>A0A150H1K6_GONPE</name>